<reference evidence="2" key="2">
    <citation type="submission" date="2020-09" db="EMBL/GenBank/DDBJ databases">
        <authorList>
            <person name="Sun Q."/>
            <person name="Ohkuma M."/>
        </authorList>
    </citation>
    <scope>NUCLEOTIDE SEQUENCE</scope>
    <source>
        <strain evidence="2">JCM 17820</strain>
    </source>
</reference>
<organism evidence="2 3">
    <name type="scientific">Haloarcula pellucida</name>
    <dbReference type="NCBI Taxonomy" id="1427151"/>
    <lineage>
        <taxon>Archaea</taxon>
        <taxon>Methanobacteriati</taxon>
        <taxon>Methanobacteriota</taxon>
        <taxon>Stenosarchaea group</taxon>
        <taxon>Halobacteria</taxon>
        <taxon>Halobacteriales</taxon>
        <taxon>Haloarculaceae</taxon>
        <taxon>Haloarcula</taxon>
    </lineage>
</organism>
<dbReference type="PANTHER" id="PTHR42879">
    <property type="entry name" value="3-OXOACYL-(ACYL-CARRIER-PROTEIN) REDUCTASE"/>
    <property type="match status" value="1"/>
</dbReference>
<dbReference type="Gene3D" id="3.40.50.720">
    <property type="entry name" value="NAD(P)-binding Rossmann-like Domain"/>
    <property type="match status" value="1"/>
</dbReference>
<dbReference type="CDD" id="cd05233">
    <property type="entry name" value="SDR_c"/>
    <property type="match status" value="1"/>
</dbReference>
<dbReference type="InterPro" id="IPR002347">
    <property type="entry name" value="SDR_fam"/>
</dbReference>
<dbReference type="InterPro" id="IPR036291">
    <property type="entry name" value="NAD(P)-bd_dom_sf"/>
</dbReference>
<gene>
    <name evidence="2" type="ORF">GCM10009030_32990</name>
</gene>
<comment type="similarity">
    <text evidence="1">Belongs to the short-chain dehydrogenases/reductases (SDR) family.</text>
</comment>
<dbReference type="EMBL" id="BMOU01000006">
    <property type="protein sequence ID" value="GGO00410.1"/>
    <property type="molecule type" value="Genomic_DNA"/>
</dbReference>
<accession>A0A830GQE6</accession>
<evidence type="ECO:0000313" key="3">
    <source>
        <dbReference type="Proteomes" id="UP000605784"/>
    </source>
</evidence>
<dbReference type="InterPro" id="IPR050259">
    <property type="entry name" value="SDR"/>
</dbReference>
<dbReference type="PRINTS" id="PR00080">
    <property type="entry name" value="SDRFAMILY"/>
</dbReference>
<dbReference type="FunFam" id="3.40.50.720:FF:000084">
    <property type="entry name" value="Short-chain dehydrogenase reductase"/>
    <property type="match status" value="1"/>
</dbReference>
<dbReference type="AlphaFoldDB" id="A0A830GQE6"/>
<reference evidence="2" key="1">
    <citation type="journal article" date="2014" name="Int. J. Syst. Evol. Microbiol.">
        <title>Complete genome sequence of Corynebacterium casei LMG S-19264T (=DSM 44701T), isolated from a smear-ripened cheese.</title>
        <authorList>
            <consortium name="US DOE Joint Genome Institute (JGI-PGF)"/>
            <person name="Walter F."/>
            <person name="Albersmeier A."/>
            <person name="Kalinowski J."/>
            <person name="Ruckert C."/>
        </authorList>
    </citation>
    <scope>NUCLEOTIDE SEQUENCE</scope>
    <source>
        <strain evidence="2">JCM 17820</strain>
    </source>
</reference>
<dbReference type="Proteomes" id="UP000605784">
    <property type="component" value="Unassembled WGS sequence"/>
</dbReference>
<evidence type="ECO:0000256" key="1">
    <source>
        <dbReference type="ARBA" id="ARBA00006484"/>
    </source>
</evidence>
<keyword evidence="3" id="KW-1185">Reference proteome</keyword>
<proteinExistence type="inferred from homology"/>
<evidence type="ECO:0000313" key="2">
    <source>
        <dbReference type="EMBL" id="GGO00410.1"/>
    </source>
</evidence>
<dbReference type="Pfam" id="PF13561">
    <property type="entry name" value="adh_short_C2"/>
    <property type="match status" value="1"/>
</dbReference>
<comment type="caution">
    <text evidence="2">The sequence shown here is derived from an EMBL/GenBank/DDBJ whole genome shotgun (WGS) entry which is preliminary data.</text>
</comment>
<dbReference type="SUPFAM" id="SSF51735">
    <property type="entry name" value="NAD(P)-binding Rossmann-fold domains"/>
    <property type="match status" value="1"/>
</dbReference>
<dbReference type="PANTHER" id="PTHR42879:SF2">
    <property type="entry name" value="3-OXOACYL-[ACYL-CARRIER-PROTEIN] REDUCTASE FABG"/>
    <property type="match status" value="1"/>
</dbReference>
<sequence>MGVFIRAHRSDGMLTPDLDGRTALVTGSAKGVGRELLLAIADHGADVAVHYNTSADAAAEVAEAARERGATATTVQGDVTDPDAVDAIFERVAADLGHVDVLVNNVGAFAPSYWEDIDYETWRTVMTTNFDATCLCSKRALPAMREGSWGRIVNVGYATAERTYVDPVNFPYYVAKAGVIMFTRMLAAETQDDGITVNAVSPYTVENSEEFPEDLPRGRPASFEDMQQALLFFLDEDSDYISGENVEVDGGLVPERL</sequence>
<protein>
    <submittedName>
        <fullName evidence="2">Oxidoreductase</fullName>
    </submittedName>
</protein>
<name>A0A830GQE6_9EURY</name>
<dbReference type="PRINTS" id="PR00081">
    <property type="entry name" value="GDHRDH"/>
</dbReference>